<dbReference type="RefSeq" id="WP_331846896.1">
    <property type="nucleotide sequence ID" value="NZ_JAZHPZ010000005.1"/>
</dbReference>
<sequence length="56" mass="6060">MNKDYPVPKGLYPEAEVVSLIRNTELIDGFGVLDNNTDVTAVEVYADGVCLEDGIS</sequence>
<gene>
    <name evidence="1" type="ORF">V3851_12655</name>
</gene>
<proteinExistence type="predicted"/>
<keyword evidence="2" id="KW-1185">Reference proteome</keyword>
<accession>A0ABU7VSG8</accession>
<evidence type="ECO:0000313" key="2">
    <source>
        <dbReference type="Proteomes" id="UP001306950"/>
    </source>
</evidence>
<protein>
    <submittedName>
        <fullName evidence="1">Uncharacterized protein</fullName>
    </submittedName>
</protein>
<reference evidence="1 2" key="1">
    <citation type="submission" date="2024-02" db="EMBL/GenBank/DDBJ databases">
        <title>A nitrogen-fixing paenibacillus bacterium.</title>
        <authorList>
            <person name="Zhang W.L."/>
            <person name="Chen S.F."/>
        </authorList>
    </citation>
    <scope>NUCLEOTIDE SEQUENCE [LARGE SCALE GENOMIC DNA]</scope>
    <source>
        <strain evidence="1 2">M1</strain>
    </source>
</reference>
<dbReference type="EMBL" id="JAZHPZ010000005">
    <property type="protein sequence ID" value="MEF2966683.1"/>
    <property type="molecule type" value="Genomic_DNA"/>
</dbReference>
<organism evidence="1 2">
    <name type="scientific">Paenibacillus haidiansis</name>
    <dbReference type="NCBI Taxonomy" id="1574488"/>
    <lineage>
        <taxon>Bacteria</taxon>
        <taxon>Bacillati</taxon>
        <taxon>Bacillota</taxon>
        <taxon>Bacilli</taxon>
        <taxon>Bacillales</taxon>
        <taxon>Paenibacillaceae</taxon>
        <taxon>Paenibacillus</taxon>
    </lineage>
</organism>
<evidence type="ECO:0000313" key="1">
    <source>
        <dbReference type="EMBL" id="MEF2966683.1"/>
    </source>
</evidence>
<name>A0ABU7VSG8_9BACL</name>
<dbReference type="Proteomes" id="UP001306950">
    <property type="component" value="Unassembled WGS sequence"/>
</dbReference>
<comment type="caution">
    <text evidence="1">The sequence shown here is derived from an EMBL/GenBank/DDBJ whole genome shotgun (WGS) entry which is preliminary data.</text>
</comment>